<feature type="coiled-coil region" evidence="1">
    <location>
        <begin position="421"/>
        <end position="448"/>
    </location>
</feature>
<name>A0A6L2LA52_TANCI</name>
<feature type="region of interest" description="Disordered" evidence="2">
    <location>
        <begin position="579"/>
        <end position="598"/>
    </location>
</feature>
<evidence type="ECO:0000313" key="3">
    <source>
        <dbReference type="EMBL" id="GEU58628.1"/>
    </source>
</evidence>
<dbReference type="AlphaFoldDB" id="A0A6L2LA52"/>
<gene>
    <name evidence="3" type="ORF">Tci_030606</name>
</gene>
<evidence type="ECO:0000256" key="2">
    <source>
        <dbReference type="SAM" id="MobiDB-lite"/>
    </source>
</evidence>
<organism evidence="3">
    <name type="scientific">Tanacetum cinerariifolium</name>
    <name type="common">Dalmatian daisy</name>
    <name type="synonym">Chrysanthemum cinerariifolium</name>
    <dbReference type="NCBI Taxonomy" id="118510"/>
    <lineage>
        <taxon>Eukaryota</taxon>
        <taxon>Viridiplantae</taxon>
        <taxon>Streptophyta</taxon>
        <taxon>Embryophyta</taxon>
        <taxon>Tracheophyta</taxon>
        <taxon>Spermatophyta</taxon>
        <taxon>Magnoliopsida</taxon>
        <taxon>eudicotyledons</taxon>
        <taxon>Gunneridae</taxon>
        <taxon>Pentapetalae</taxon>
        <taxon>asterids</taxon>
        <taxon>campanulids</taxon>
        <taxon>Asterales</taxon>
        <taxon>Asteraceae</taxon>
        <taxon>Asteroideae</taxon>
        <taxon>Anthemideae</taxon>
        <taxon>Anthemidinae</taxon>
        <taxon>Tanacetum</taxon>
    </lineage>
</organism>
<keyword evidence="1" id="KW-0175">Coiled coil</keyword>
<sequence length="598" mass="68611">MTTLAEYMILFGADNRPPMLDKDLYDSWKSRMELYMQNKKHGRMIHESVKHGQLIWPTIKENGVTRTKKYAELSAIVILQANYDVKAINIILQGLPSEIYSLVNHHRVTKDLWEKFNFLCKGESLHQYYLRFTQQINDMNIYNMKLEQLQVNTKFLNSLPLEWSKFVTDVKLVKDLITTNFDQLYAYLEQHELYANKVHLMRERNQDPLALVANHQMTPPYFNTYQSSYKNPQFQQKISPSQSHQYGSTHPTQHYSTTYPSTLHAITYPSVLYPHAYSSIVHKETCLQLQSVPQIEYTVSIVNQQTHLEFPQIDSCLAVPVFKQGDDRIDAINKMMSCLSAIGRQNSNAASTSGTRANTSGTRGNYSGQQRIMKCFNCQGEDNTAYQADDLDAYDSDCDEISTAKAVLMANLSSYGLDVLFEEKNIQFADFEKEINNLKQTLFEQSKEKELLTKTLNVFKNESKDKEAKNIDTEIALEKKVKELDNIVCKMGQSTQTIRPMLYDGNVIAKETNVISVADFEETLMLEEESRSKMILKQSDPMVLEKKVNTNPINYAELNQLSEDFGKCFISQRELSNEQASHPIADQSASSHVKIEAP</sequence>
<proteinExistence type="predicted"/>
<evidence type="ECO:0000256" key="1">
    <source>
        <dbReference type="SAM" id="Coils"/>
    </source>
</evidence>
<dbReference type="EMBL" id="BKCJ010004033">
    <property type="protein sequence ID" value="GEU58628.1"/>
    <property type="molecule type" value="Genomic_DNA"/>
</dbReference>
<accession>A0A6L2LA52</accession>
<evidence type="ECO:0008006" key="4">
    <source>
        <dbReference type="Google" id="ProtNLM"/>
    </source>
</evidence>
<comment type="caution">
    <text evidence="3">The sequence shown here is derived from an EMBL/GenBank/DDBJ whole genome shotgun (WGS) entry which is preliminary data.</text>
</comment>
<reference evidence="3" key="1">
    <citation type="journal article" date="2019" name="Sci. Rep.">
        <title>Draft genome of Tanacetum cinerariifolium, the natural source of mosquito coil.</title>
        <authorList>
            <person name="Yamashiro T."/>
            <person name="Shiraishi A."/>
            <person name="Satake H."/>
            <person name="Nakayama K."/>
        </authorList>
    </citation>
    <scope>NUCLEOTIDE SEQUENCE</scope>
</reference>
<protein>
    <recommendedName>
        <fullName evidence="4">Integrase, catalytic region, zinc finger, CCHC-type, peptidase aspartic, catalytic</fullName>
    </recommendedName>
</protein>